<accession>A0A7C4RP34</accession>
<gene>
    <name evidence="1" type="ORF">ENS29_06495</name>
</gene>
<proteinExistence type="predicted"/>
<dbReference type="SUPFAM" id="SSF56281">
    <property type="entry name" value="Metallo-hydrolase/oxidoreductase"/>
    <property type="match status" value="1"/>
</dbReference>
<dbReference type="Pfam" id="PF13483">
    <property type="entry name" value="Lactamase_B_3"/>
    <property type="match status" value="1"/>
</dbReference>
<evidence type="ECO:0000313" key="1">
    <source>
        <dbReference type="EMBL" id="HGU32488.1"/>
    </source>
</evidence>
<organism evidence="1">
    <name type="scientific">Desulfatirhabdium butyrativorans</name>
    <dbReference type="NCBI Taxonomy" id="340467"/>
    <lineage>
        <taxon>Bacteria</taxon>
        <taxon>Pseudomonadati</taxon>
        <taxon>Thermodesulfobacteriota</taxon>
        <taxon>Desulfobacteria</taxon>
        <taxon>Desulfobacterales</taxon>
        <taxon>Desulfatirhabdiaceae</taxon>
        <taxon>Desulfatirhabdium</taxon>
    </lineage>
</organism>
<dbReference type="PANTHER" id="PTHR43546:SF8">
    <property type="entry name" value="METALLO-BETA-LACTAMASE DOMAIN-CONTAINING PROTEIN"/>
    <property type="match status" value="1"/>
</dbReference>
<dbReference type="Gene3D" id="3.60.15.10">
    <property type="entry name" value="Ribonuclease Z/Hydroxyacylglutathione hydrolase-like"/>
    <property type="match status" value="1"/>
</dbReference>
<protein>
    <submittedName>
        <fullName evidence="1">MBL fold metallo-hydrolase</fullName>
    </submittedName>
</protein>
<dbReference type="GO" id="GO:0016787">
    <property type="term" value="F:hydrolase activity"/>
    <property type="evidence" value="ECO:0007669"/>
    <property type="project" value="UniProtKB-KW"/>
</dbReference>
<name>A0A7C4RP34_9BACT</name>
<sequence length="236" mass="25047">MAAPVSAADKKSHADAKAVDAALESIHWLGHDGFRIDVGSTVVYIDPYKIAGGPKADIVLLTHSHADHASVDDVAKLLKDDTVIVTVAAAAEKFGGKTVQVVQPGQRITVKGIPIETVPAYNTNKFRSPGVPFHPKEAGFVGFILTAGTVRIYHAGDTDVIDEMKDFSCDIALLPVSGIYVMTAEEAAEAASRIQPAVVVPMHVGKGIGSLDDAERFQRLSPVPVRILKMEETSKG</sequence>
<dbReference type="AlphaFoldDB" id="A0A7C4RP34"/>
<keyword evidence="1" id="KW-0378">Hydrolase</keyword>
<dbReference type="EMBL" id="DSUH01000149">
    <property type="protein sequence ID" value="HGU32488.1"/>
    <property type="molecule type" value="Genomic_DNA"/>
</dbReference>
<dbReference type="InterPro" id="IPR036866">
    <property type="entry name" value="RibonucZ/Hydroxyglut_hydro"/>
</dbReference>
<comment type="caution">
    <text evidence="1">The sequence shown here is derived from an EMBL/GenBank/DDBJ whole genome shotgun (WGS) entry which is preliminary data.</text>
</comment>
<reference evidence="1" key="1">
    <citation type="journal article" date="2020" name="mSystems">
        <title>Genome- and Community-Level Interaction Insights into Carbon Utilization and Element Cycling Functions of Hydrothermarchaeota in Hydrothermal Sediment.</title>
        <authorList>
            <person name="Zhou Z."/>
            <person name="Liu Y."/>
            <person name="Xu W."/>
            <person name="Pan J."/>
            <person name="Luo Z.H."/>
            <person name="Li M."/>
        </authorList>
    </citation>
    <scope>NUCLEOTIDE SEQUENCE [LARGE SCALE GENOMIC DNA]</scope>
    <source>
        <strain evidence="1">SpSt-477</strain>
    </source>
</reference>
<dbReference type="InterPro" id="IPR050114">
    <property type="entry name" value="UPF0173_UPF0282_UlaG_hydrolase"/>
</dbReference>
<dbReference type="PANTHER" id="PTHR43546">
    <property type="entry name" value="UPF0173 METAL-DEPENDENT HYDROLASE MJ1163-RELATED"/>
    <property type="match status" value="1"/>
</dbReference>